<dbReference type="InterPro" id="IPR001611">
    <property type="entry name" value="Leu-rich_rpt"/>
</dbReference>
<organism evidence="16 17">
    <name type="scientific">Abrus precatorius</name>
    <name type="common">Indian licorice</name>
    <name type="synonym">Glycine abrus</name>
    <dbReference type="NCBI Taxonomy" id="3816"/>
    <lineage>
        <taxon>Eukaryota</taxon>
        <taxon>Viridiplantae</taxon>
        <taxon>Streptophyta</taxon>
        <taxon>Embryophyta</taxon>
        <taxon>Tracheophyta</taxon>
        <taxon>Spermatophyta</taxon>
        <taxon>Magnoliopsida</taxon>
        <taxon>eudicotyledons</taxon>
        <taxon>Gunneridae</taxon>
        <taxon>Pentapetalae</taxon>
        <taxon>rosids</taxon>
        <taxon>fabids</taxon>
        <taxon>Fabales</taxon>
        <taxon>Fabaceae</taxon>
        <taxon>Papilionoideae</taxon>
        <taxon>50 kb inversion clade</taxon>
        <taxon>NPAAA clade</taxon>
        <taxon>indigoferoid/millettioid clade</taxon>
        <taxon>Abreae</taxon>
        <taxon>Abrus</taxon>
    </lineage>
</organism>
<dbReference type="Pfam" id="PF23598">
    <property type="entry name" value="LRR_14"/>
    <property type="match status" value="3"/>
</dbReference>
<evidence type="ECO:0000256" key="1">
    <source>
        <dbReference type="ARBA" id="ARBA00004251"/>
    </source>
</evidence>
<evidence type="ECO:0000256" key="5">
    <source>
        <dbReference type="ARBA" id="ARBA00022692"/>
    </source>
</evidence>
<evidence type="ECO:0000259" key="15">
    <source>
        <dbReference type="Pfam" id="PF23598"/>
    </source>
</evidence>
<keyword evidence="16" id="KW-1185">Reference proteome</keyword>
<dbReference type="InterPro" id="IPR003591">
    <property type="entry name" value="Leu-rich_rpt_typical-subtyp"/>
</dbReference>
<evidence type="ECO:0000256" key="10">
    <source>
        <dbReference type="ARBA" id="ARBA00023170"/>
    </source>
</evidence>
<dbReference type="GO" id="GO:0005886">
    <property type="term" value="C:plasma membrane"/>
    <property type="evidence" value="ECO:0007669"/>
    <property type="project" value="UniProtKB-SubCell"/>
</dbReference>
<dbReference type="GeneID" id="113871811"/>
<evidence type="ECO:0000256" key="7">
    <source>
        <dbReference type="ARBA" id="ARBA00022737"/>
    </source>
</evidence>
<dbReference type="KEGG" id="aprc:113871811"/>
<feature type="domain" description="Disease resistance R13L4/SHOC-2-like LRR" evidence="15">
    <location>
        <begin position="104"/>
        <end position="321"/>
    </location>
</feature>
<evidence type="ECO:0000256" key="4">
    <source>
        <dbReference type="ARBA" id="ARBA00022614"/>
    </source>
</evidence>
<reference evidence="17" key="2">
    <citation type="submission" date="2025-08" db="UniProtKB">
        <authorList>
            <consortium name="RefSeq"/>
        </authorList>
    </citation>
    <scope>IDENTIFICATION</scope>
    <source>
        <tissue evidence="17">Young leaves</tissue>
    </source>
</reference>
<evidence type="ECO:0000256" key="8">
    <source>
        <dbReference type="ARBA" id="ARBA00022989"/>
    </source>
</evidence>
<protein>
    <submittedName>
        <fullName evidence="17">Receptor-like protein EIX1</fullName>
    </submittedName>
</protein>
<evidence type="ECO:0000256" key="12">
    <source>
        <dbReference type="SAM" id="Phobius"/>
    </source>
</evidence>
<keyword evidence="7" id="KW-0677">Repeat</keyword>
<keyword evidence="6 13" id="KW-0732">Signal</keyword>
<feature type="domain" description="Leucine-rich repeat-containing N-terminal plant-type" evidence="14">
    <location>
        <begin position="957"/>
        <end position="993"/>
    </location>
</feature>
<dbReference type="FunFam" id="3.80.10.10:FF:000095">
    <property type="entry name" value="LRR receptor-like serine/threonine-protein kinase GSO1"/>
    <property type="match status" value="2"/>
</dbReference>
<feature type="domain" description="Leucine-rich repeat-containing N-terminal plant-type" evidence="14">
    <location>
        <begin position="32"/>
        <end position="67"/>
    </location>
</feature>
<dbReference type="InterPro" id="IPR055414">
    <property type="entry name" value="LRR_R13L4/SHOC2-like"/>
</dbReference>
<evidence type="ECO:0000313" key="16">
    <source>
        <dbReference type="Proteomes" id="UP000694853"/>
    </source>
</evidence>
<feature type="signal peptide" evidence="13">
    <location>
        <begin position="1"/>
        <end position="25"/>
    </location>
</feature>
<dbReference type="Pfam" id="PF00560">
    <property type="entry name" value="LRR_1"/>
    <property type="match status" value="5"/>
</dbReference>
<dbReference type="Pfam" id="PF13855">
    <property type="entry name" value="LRR_8"/>
    <property type="match status" value="3"/>
</dbReference>
<dbReference type="SUPFAM" id="SSF52047">
    <property type="entry name" value="RNI-like"/>
    <property type="match status" value="2"/>
</dbReference>
<dbReference type="PANTHER" id="PTHR48063:SF112">
    <property type="entry name" value="RECEPTOR LIKE PROTEIN 30-LIKE"/>
    <property type="match status" value="1"/>
</dbReference>
<dbReference type="SUPFAM" id="SSF52058">
    <property type="entry name" value="L domain-like"/>
    <property type="match status" value="4"/>
</dbReference>
<dbReference type="Pfam" id="PF08263">
    <property type="entry name" value="LRRNT_2"/>
    <property type="match status" value="2"/>
</dbReference>
<evidence type="ECO:0000256" key="11">
    <source>
        <dbReference type="ARBA" id="ARBA00023180"/>
    </source>
</evidence>
<evidence type="ECO:0000256" key="2">
    <source>
        <dbReference type="ARBA" id="ARBA00009592"/>
    </source>
</evidence>
<dbReference type="SMART" id="SM00365">
    <property type="entry name" value="LRR_SD22"/>
    <property type="match status" value="9"/>
</dbReference>
<keyword evidence="3" id="KW-1003">Cell membrane</keyword>
<accession>A0A8B8MA74</accession>
<dbReference type="PROSITE" id="PS51450">
    <property type="entry name" value="LRR"/>
    <property type="match status" value="1"/>
</dbReference>
<comment type="subcellular location">
    <subcellularLocation>
        <location evidence="1">Cell membrane</location>
        <topology evidence="1">Single-pass type I membrane protein</topology>
    </subcellularLocation>
</comment>
<keyword evidence="9 12" id="KW-0472">Membrane</keyword>
<dbReference type="FunFam" id="3.80.10.10:FF:000233">
    <property type="entry name" value="Leucine-rich repeat receptor-like protein kinase TDR"/>
    <property type="match status" value="1"/>
</dbReference>
<dbReference type="Gene3D" id="3.80.10.10">
    <property type="entry name" value="Ribonuclease Inhibitor"/>
    <property type="match status" value="10"/>
</dbReference>
<name>A0A8B8MA74_ABRPR</name>
<feature type="domain" description="Disease resistance R13L4/SHOC-2-like LRR" evidence="15">
    <location>
        <begin position="347"/>
        <end position="612"/>
    </location>
</feature>
<dbReference type="InterPro" id="IPR032675">
    <property type="entry name" value="LRR_dom_sf"/>
</dbReference>
<keyword evidence="4" id="KW-0433">Leucine-rich repeat</keyword>
<evidence type="ECO:0000313" key="17">
    <source>
        <dbReference type="RefSeq" id="XP_027364712.1"/>
    </source>
</evidence>
<evidence type="ECO:0000256" key="6">
    <source>
        <dbReference type="ARBA" id="ARBA00022729"/>
    </source>
</evidence>
<dbReference type="Proteomes" id="UP000694853">
    <property type="component" value="Unplaced"/>
</dbReference>
<dbReference type="InterPro" id="IPR013210">
    <property type="entry name" value="LRR_N_plant-typ"/>
</dbReference>
<evidence type="ECO:0000256" key="3">
    <source>
        <dbReference type="ARBA" id="ARBA00022475"/>
    </source>
</evidence>
<keyword evidence="5 12" id="KW-0812">Transmembrane</keyword>
<dbReference type="PANTHER" id="PTHR48063">
    <property type="entry name" value="LRR RECEPTOR-LIKE KINASE"/>
    <property type="match status" value="1"/>
</dbReference>
<reference evidence="16" key="1">
    <citation type="journal article" date="2019" name="Toxins">
        <title>Detection of Abrin-Like and Prepropulchellin-Like Toxin Genes and Transcripts Using Whole Genome Sequencing and Full-Length Transcript Sequencing of Abrus precatorius.</title>
        <authorList>
            <person name="Hovde B.T."/>
            <person name="Daligault H.E."/>
            <person name="Hanschen E.R."/>
            <person name="Kunde Y.A."/>
            <person name="Johnson M.B."/>
            <person name="Starkenburg S.R."/>
            <person name="Johnson S.L."/>
        </authorList>
    </citation>
    <scope>NUCLEOTIDE SEQUENCE [LARGE SCALE GENOMIC DNA]</scope>
</reference>
<sequence>MRAVPSLTFLVLLLFIIAPLQLSWCRNGHIMQERQALEKLKESFSNNSLFDSWEGDDYCQWKGVGCDVMTGHVVKLALGQNICGCHHTIYFGCMCPLVTDELNSSLLQLKHLNYLDLSATFFRGGKIPTFIGSMKQLTYLNLSYCGFSGNLPHHLGNLSNLHTLDVSEYFFSLYASDVVWLSKLSSLKHLAMNGVSLGKAYNLFQALDMLLFLSRVELHRCELTNMQIPGSRVNSTFLTNVQALNLAQNFLSGPIPNAFQNLTSIRDLNLGHNNLTSVPYWLTSLHALVHLHLFYNPFKRIEASVLSILTNMCSLRTLDLSYSMAVLGGSGLSQGNYSGCKRYELEVLMLRGTKIRDSLPSWFGELENLKSLDLGMNEFYGPIPFSFGNLLALTTLDLSGNLLDGSIPTYIEALSELTALHLSNNQLHGSIPTTLGRLSSLLELDLSSNHLNGSIPDSLGRLSSLGVLDLSNNHLSGSIPKSLEKLANLMILKVANNSLTGTVPKIHLGTHFPLWLQSEEQVSTLDISNNQIGGSIPKDFGHYLPHLYKLNFQNNLIKGSIPDSLCKMEMLFYLDLSTNRLSGEIPNCWGNQAFSILNLASNQLSGAIPSSFGNLSVGWLNLSNNSLQGEPFQALKRIGRLMILDLGVNQLSGEIPSWWVVKTFPILENLRLRQNMFSGDIPTSICHLPYLQILDLADNNFSGSIPPCIGNLKGMVKNAETAPYETALAPIEATLPEAAMLPKEQWDNEGFKQVLKGFEQDYTKTLQYLVNIDLSNNSLIGSIPEGFTSLSGLIGLNLSLNQLSGKIPSNIQQMKSLESIDFSNNHLLGPIPTSMSNMDNLGFLNLSNNNFSGPIPRNDHFLTFDELSFAGNPCLCGEPLKSKCFNGDEMFTATSNRENSSKKEKVLFYFVIALGFITGFWAFFGMLLLKKNWRHAYFCYVDDVADKINSTSGHITQEQQALINFKESFSGSDSMLLSWEGNDYCQWEGVACDGITGHVLKLDLRQTCSLCPVLRASDVNSSILELKQLNYLDLSGIQFDIGPIPAFLGSMKQLRYLNLSYCGFIGKVPPSLGNLSNLQVLDISGYLFSLYADDVGWLSKLSSLKHLAMNGVSLGNAYNLFQVIDKFPFLLQVELCGCGLTNMHIIPSGPVNSTFLANVQVINLALNSLSGPIPDAFRNLTSIRDLNLGYNNLTSVPYWLIDLDSLVHLNISGNPFKRIETSVLSMLTNMCSLQSLDLSYSMVVLGGAGLMSQNGNYSGCRRYNLEVLMLRGSGIKESLPFWIGELVNLKSLDLGMNEFYGPIPLSFGNLLALRTLDLSGNLLNGTIPTSIDAFSELTALRLSDNQLHGSIPTTFGRLFSLRELKLSNNHLNGSIPESIGQLGNLLSLSVANNSLTGIISEIHFSNLSNLIDLQIGFNNLTLKIESNWTPPFNLESLGLASCNIESHFPLWLQTQDQLSTLDISNNQISGSIPKDFGHHLPNLYRLNLQSNLIEGSIPYSLCEMEILFVLDLSENKLSGKIPDCWGGKILSILNLASNKLSGTIPSSFGSLMLGWLNLSNNSLSGEPLLVLKNTQSLQILDLGMNQFTGMIPSWWIVKTFYQLQNLRLRQNLFSGDIPASLCQLPFLRILDLAENNFSGSIPPCIGHLRSMVKNAATTPYESALAPMMEAGAPTVVADEQWGKEDLKQVLKGYELDYTKNLKYLVNIDLSNNSLIGSIPDGLTSLSGLIGLNLAHNHLSGKIPSSIQQMSSLESIDFSNNNLYGPIPTSMSNMDNLGFLNLSNNNFSGPIPRNDHFLTFDEPSFVGNPYLCGEPLKNKCFGGDEVPSSMAHEDNSGNGDQKEKVLFYFVTALGFITGFWAFFGTLLLKKKWRHAYFHYMDEVAGKMYVATMVRVARLKR</sequence>
<keyword evidence="11" id="KW-0325">Glycoprotein</keyword>
<dbReference type="GO" id="GO:0009791">
    <property type="term" value="P:post-embryonic development"/>
    <property type="evidence" value="ECO:0007669"/>
    <property type="project" value="UniProtKB-ARBA"/>
</dbReference>
<dbReference type="SMART" id="SM00369">
    <property type="entry name" value="LRR_TYP"/>
    <property type="match status" value="18"/>
</dbReference>
<evidence type="ECO:0000259" key="14">
    <source>
        <dbReference type="Pfam" id="PF08263"/>
    </source>
</evidence>
<feature type="transmembrane region" description="Helical" evidence="12">
    <location>
        <begin position="1844"/>
        <end position="1867"/>
    </location>
</feature>
<dbReference type="RefSeq" id="XP_027364712.1">
    <property type="nucleotide sequence ID" value="XM_027508911.1"/>
</dbReference>
<gene>
    <name evidence="17" type="primary">LOC113871811</name>
</gene>
<dbReference type="OrthoDB" id="1060944at2759"/>
<dbReference type="InterPro" id="IPR046956">
    <property type="entry name" value="RLP23-like"/>
</dbReference>
<feature type="chain" id="PRO_5034926720" evidence="13">
    <location>
        <begin position="26"/>
        <end position="1899"/>
    </location>
</feature>
<feature type="domain" description="Disease resistance R13L4/SHOC-2-like LRR" evidence="15">
    <location>
        <begin position="1282"/>
        <end position="1492"/>
    </location>
</feature>
<feature type="transmembrane region" description="Helical" evidence="12">
    <location>
        <begin position="906"/>
        <end position="929"/>
    </location>
</feature>
<evidence type="ECO:0000256" key="9">
    <source>
        <dbReference type="ARBA" id="ARBA00023136"/>
    </source>
</evidence>
<evidence type="ECO:0000256" key="13">
    <source>
        <dbReference type="SAM" id="SignalP"/>
    </source>
</evidence>
<proteinExistence type="inferred from homology"/>
<comment type="similarity">
    <text evidence="2">Belongs to the RLP family.</text>
</comment>
<dbReference type="FunFam" id="3.80.10.10:FF:000111">
    <property type="entry name" value="LRR receptor-like serine/threonine-protein kinase ERECTA"/>
    <property type="match status" value="2"/>
</dbReference>
<keyword evidence="8 12" id="KW-1133">Transmembrane helix</keyword>
<keyword evidence="10" id="KW-0675">Receptor</keyword>